<dbReference type="InterPro" id="IPR050980">
    <property type="entry name" value="2C_sensor_his_kinase"/>
</dbReference>
<dbReference type="Pfam" id="PF00512">
    <property type="entry name" value="HisKA"/>
    <property type="match status" value="1"/>
</dbReference>
<evidence type="ECO:0000256" key="3">
    <source>
        <dbReference type="ARBA" id="ARBA00012438"/>
    </source>
</evidence>
<evidence type="ECO:0000256" key="1">
    <source>
        <dbReference type="ARBA" id="ARBA00000085"/>
    </source>
</evidence>
<dbReference type="EC" id="2.7.13.3" evidence="3"/>
<sequence length="445" mass="50738">MKRKLLWKLCLILVTGLVSFFYLLHLFTLKTEESMSFIAEQDRAQLQAWGAHAEQLYTAGKTTELNTWLADLKAQENTWISIAGFKVKHIAGETFDNEIVGNYHFGRSVEWKIHLYFEQNPIMEIPFTDSNASLLIKLPDRMRPGNHWTTTKFMLQIIMPMLVLVVLSIILYRHIITPLQQLEKATAEFSRGNFSVRVAKYLGGRKDELAQLALTFDKMASHIGELINNQRQLISDLSHELRTPLTRLDIAVENFDEHESKQHLERITRESKHIRKLVEDSLTLAWLENEKPIIQQEPVDLVDLLDVLIEDARYEFPDRKLIVNAPASAIIENSCHRALCPAIENVIRNALRYTPVSEQVTISMSLEAGCYKLQISDQGPGIPEQYLEKVFEPFFRVDDARISEGDSFGLGLALAKRHLASVRAQISAENDPAGGLIVVIMIPIR</sequence>
<feature type="domain" description="Histidine kinase" evidence="11">
    <location>
        <begin position="236"/>
        <end position="445"/>
    </location>
</feature>
<dbReference type="Pfam" id="PF00672">
    <property type="entry name" value="HAMP"/>
    <property type="match status" value="1"/>
</dbReference>
<dbReference type="SMART" id="SM00304">
    <property type="entry name" value="HAMP"/>
    <property type="match status" value="1"/>
</dbReference>
<proteinExistence type="predicted"/>
<dbReference type="InterPro" id="IPR003661">
    <property type="entry name" value="HisK_dim/P_dom"/>
</dbReference>
<keyword evidence="6" id="KW-0808">Transferase</keyword>
<evidence type="ECO:0000313" key="13">
    <source>
        <dbReference type="EMBL" id="MDQ9091743.1"/>
    </source>
</evidence>
<dbReference type="InterPro" id="IPR004358">
    <property type="entry name" value="Sig_transdc_His_kin-like_C"/>
</dbReference>
<keyword evidence="14" id="KW-1185">Reference proteome</keyword>
<dbReference type="InterPro" id="IPR036890">
    <property type="entry name" value="HATPase_C_sf"/>
</dbReference>
<evidence type="ECO:0000256" key="6">
    <source>
        <dbReference type="ARBA" id="ARBA00022679"/>
    </source>
</evidence>
<dbReference type="Gene3D" id="1.10.287.130">
    <property type="match status" value="1"/>
</dbReference>
<dbReference type="SUPFAM" id="SSF47384">
    <property type="entry name" value="Homodimeric domain of signal transducing histidine kinase"/>
    <property type="match status" value="1"/>
</dbReference>
<dbReference type="Gene3D" id="6.10.340.10">
    <property type="match status" value="1"/>
</dbReference>
<keyword evidence="9" id="KW-0067">ATP-binding</keyword>
<feature type="transmembrane region" description="Helical" evidence="10">
    <location>
        <begin position="153"/>
        <end position="172"/>
    </location>
</feature>
<comment type="subcellular location">
    <subcellularLocation>
        <location evidence="2">Cell membrane</location>
        <topology evidence="2">Multi-pass membrane protein</topology>
    </subcellularLocation>
</comment>
<dbReference type="PROSITE" id="PS50885">
    <property type="entry name" value="HAMP"/>
    <property type="match status" value="1"/>
</dbReference>
<keyword evidence="10" id="KW-0472">Membrane</keyword>
<dbReference type="Pfam" id="PF02518">
    <property type="entry name" value="HATPase_c"/>
    <property type="match status" value="1"/>
</dbReference>
<evidence type="ECO:0000259" key="11">
    <source>
        <dbReference type="PROSITE" id="PS50109"/>
    </source>
</evidence>
<evidence type="ECO:0000256" key="2">
    <source>
        <dbReference type="ARBA" id="ARBA00004651"/>
    </source>
</evidence>
<keyword evidence="5" id="KW-0597">Phosphoprotein</keyword>
<dbReference type="Proteomes" id="UP001226574">
    <property type="component" value="Unassembled WGS sequence"/>
</dbReference>
<evidence type="ECO:0000313" key="14">
    <source>
        <dbReference type="Proteomes" id="UP001226574"/>
    </source>
</evidence>
<dbReference type="PROSITE" id="PS50109">
    <property type="entry name" value="HIS_KIN"/>
    <property type="match status" value="1"/>
</dbReference>
<accession>A0ABU1BB62</accession>
<evidence type="ECO:0000256" key="10">
    <source>
        <dbReference type="SAM" id="Phobius"/>
    </source>
</evidence>
<dbReference type="GO" id="GO:0016301">
    <property type="term" value="F:kinase activity"/>
    <property type="evidence" value="ECO:0007669"/>
    <property type="project" value="UniProtKB-KW"/>
</dbReference>
<dbReference type="PANTHER" id="PTHR44936">
    <property type="entry name" value="SENSOR PROTEIN CREC"/>
    <property type="match status" value="1"/>
</dbReference>
<dbReference type="InterPro" id="IPR036097">
    <property type="entry name" value="HisK_dim/P_sf"/>
</dbReference>
<evidence type="ECO:0000256" key="8">
    <source>
        <dbReference type="ARBA" id="ARBA00022777"/>
    </source>
</evidence>
<evidence type="ECO:0000256" key="9">
    <source>
        <dbReference type="ARBA" id="ARBA00022840"/>
    </source>
</evidence>
<keyword evidence="10" id="KW-1133">Transmembrane helix</keyword>
<evidence type="ECO:0000256" key="4">
    <source>
        <dbReference type="ARBA" id="ARBA00022475"/>
    </source>
</evidence>
<feature type="domain" description="HAMP" evidence="12">
    <location>
        <begin position="173"/>
        <end position="228"/>
    </location>
</feature>
<feature type="transmembrane region" description="Helical" evidence="10">
    <location>
        <begin position="6"/>
        <end position="27"/>
    </location>
</feature>
<keyword evidence="4" id="KW-1003">Cell membrane</keyword>
<dbReference type="RefSeq" id="WP_309038890.1">
    <property type="nucleotide sequence ID" value="NZ_JAVIFY010000005.1"/>
</dbReference>
<dbReference type="CDD" id="cd06225">
    <property type="entry name" value="HAMP"/>
    <property type="match status" value="1"/>
</dbReference>
<protein>
    <recommendedName>
        <fullName evidence="3">histidine kinase</fullName>
        <ecNumber evidence="3">2.7.13.3</ecNumber>
    </recommendedName>
</protein>
<dbReference type="CDD" id="cd00082">
    <property type="entry name" value="HisKA"/>
    <property type="match status" value="1"/>
</dbReference>
<evidence type="ECO:0000259" key="12">
    <source>
        <dbReference type="PROSITE" id="PS50885"/>
    </source>
</evidence>
<organism evidence="13 14">
    <name type="scientific">Pseudoalteromonas haloplanktis</name>
    <name type="common">Alteromonas haloplanktis</name>
    <dbReference type="NCBI Taxonomy" id="228"/>
    <lineage>
        <taxon>Bacteria</taxon>
        <taxon>Pseudomonadati</taxon>
        <taxon>Pseudomonadota</taxon>
        <taxon>Gammaproteobacteria</taxon>
        <taxon>Alteromonadales</taxon>
        <taxon>Pseudoalteromonadaceae</taxon>
        <taxon>Pseudoalteromonas</taxon>
    </lineage>
</organism>
<evidence type="ECO:0000256" key="5">
    <source>
        <dbReference type="ARBA" id="ARBA00022553"/>
    </source>
</evidence>
<dbReference type="SUPFAM" id="SSF55874">
    <property type="entry name" value="ATPase domain of HSP90 chaperone/DNA topoisomerase II/histidine kinase"/>
    <property type="match status" value="1"/>
</dbReference>
<dbReference type="InterPro" id="IPR005467">
    <property type="entry name" value="His_kinase_dom"/>
</dbReference>
<evidence type="ECO:0000256" key="7">
    <source>
        <dbReference type="ARBA" id="ARBA00022741"/>
    </source>
</evidence>
<gene>
    <name evidence="13" type="ORF">RC083_09080</name>
</gene>
<reference evidence="13 14" key="1">
    <citation type="submission" date="2023-08" db="EMBL/GenBank/DDBJ databases">
        <title>Pseudoalteromonas haloplanktis LL1 genome.</title>
        <authorList>
            <person name="Wu S."/>
        </authorList>
    </citation>
    <scope>NUCLEOTIDE SEQUENCE [LARGE SCALE GENOMIC DNA]</scope>
    <source>
        <strain evidence="13 14">LL1</strain>
    </source>
</reference>
<dbReference type="PRINTS" id="PR00344">
    <property type="entry name" value="BCTRLSENSOR"/>
</dbReference>
<comment type="caution">
    <text evidence="13">The sequence shown here is derived from an EMBL/GenBank/DDBJ whole genome shotgun (WGS) entry which is preliminary data.</text>
</comment>
<dbReference type="InterPro" id="IPR003594">
    <property type="entry name" value="HATPase_dom"/>
</dbReference>
<dbReference type="Gene3D" id="3.30.565.10">
    <property type="entry name" value="Histidine kinase-like ATPase, C-terminal domain"/>
    <property type="match status" value="1"/>
</dbReference>
<dbReference type="EMBL" id="JAVIFY010000005">
    <property type="protein sequence ID" value="MDQ9091743.1"/>
    <property type="molecule type" value="Genomic_DNA"/>
</dbReference>
<dbReference type="PANTHER" id="PTHR44936:SF10">
    <property type="entry name" value="SENSOR PROTEIN RSTB"/>
    <property type="match status" value="1"/>
</dbReference>
<dbReference type="InterPro" id="IPR038428">
    <property type="entry name" value="HK_sensor_dom_sf"/>
</dbReference>
<keyword evidence="7" id="KW-0547">Nucleotide-binding</keyword>
<dbReference type="Pfam" id="PF16750">
    <property type="entry name" value="HK_sensor"/>
    <property type="match status" value="1"/>
</dbReference>
<dbReference type="InterPro" id="IPR003660">
    <property type="entry name" value="HAMP_dom"/>
</dbReference>
<dbReference type="Gene3D" id="3.30.450.170">
    <property type="entry name" value="Two-component histidine kinase, sensor domain"/>
    <property type="match status" value="1"/>
</dbReference>
<dbReference type="InterPro" id="IPR031930">
    <property type="entry name" value="HK_sensor"/>
</dbReference>
<name>A0ABU1BB62_PSEHA</name>
<keyword evidence="10" id="KW-0812">Transmembrane</keyword>
<comment type="catalytic activity">
    <reaction evidence="1">
        <text>ATP + protein L-histidine = ADP + protein N-phospho-L-histidine.</text>
        <dbReference type="EC" id="2.7.13.3"/>
    </reaction>
</comment>
<keyword evidence="8 13" id="KW-0418">Kinase</keyword>
<dbReference type="SMART" id="SM00388">
    <property type="entry name" value="HisKA"/>
    <property type="match status" value="1"/>
</dbReference>
<dbReference type="SMART" id="SM00387">
    <property type="entry name" value="HATPase_c"/>
    <property type="match status" value="1"/>
</dbReference>
<dbReference type="SUPFAM" id="SSF158472">
    <property type="entry name" value="HAMP domain-like"/>
    <property type="match status" value="1"/>
</dbReference>